<evidence type="ECO:0000256" key="7">
    <source>
        <dbReference type="ARBA" id="ARBA00022989"/>
    </source>
</evidence>
<feature type="transmembrane region" description="Helical" evidence="9">
    <location>
        <begin position="98"/>
        <end position="120"/>
    </location>
</feature>
<keyword evidence="6 9" id="KW-0812">Transmembrane</keyword>
<evidence type="ECO:0000256" key="2">
    <source>
        <dbReference type="ARBA" id="ARBA00007783"/>
    </source>
</evidence>
<dbReference type="PANTHER" id="PTHR30413:SF8">
    <property type="entry name" value="TRANSPORT PERMEASE PROTEIN"/>
    <property type="match status" value="1"/>
</dbReference>
<feature type="transmembrane region" description="Helical" evidence="9">
    <location>
        <begin position="269"/>
        <end position="289"/>
    </location>
</feature>
<feature type="transmembrane region" description="Helical" evidence="9">
    <location>
        <begin position="179"/>
        <end position="199"/>
    </location>
</feature>
<dbReference type="EMBL" id="RJSG01000006">
    <property type="protein sequence ID" value="RNL75508.1"/>
    <property type="molecule type" value="Genomic_DNA"/>
</dbReference>
<sequence>MSTTTPSADPAGVYAPGELSAYAAEHGLTPVGVRPPLKVYLQQTWQRRHFIVSLAASKAYIRNQGGYLGQLWAIITPALWACVYLLIFGVLLNTSRGIHNFVGFLVVGVFLYHFSTACISQGAKSISMNQELIGSLQFPRAVLPAATVLAELFTLIPAIFVMIVVVIGSGEHFQASWLLLPFAVILQWIFGTGFAFFFARMVVQFRDFGRLVPFVLRALMYTSGVFFSISHYVGNHVTIGNVLSHQPIAIYLELGRGALLEETQVTLDAWLWGFGWAFGTLALGFIFFWRAEEKYARG</sequence>
<protein>
    <recommendedName>
        <fullName evidence="9">Transport permease protein</fullName>
    </recommendedName>
</protein>
<keyword evidence="12" id="KW-1185">Reference proteome</keyword>
<evidence type="ECO:0000256" key="8">
    <source>
        <dbReference type="ARBA" id="ARBA00023136"/>
    </source>
</evidence>
<dbReference type="PANTHER" id="PTHR30413">
    <property type="entry name" value="INNER MEMBRANE TRANSPORT PERMEASE"/>
    <property type="match status" value="1"/>
</dbReference>
<feature type="domain" description="ABC transmembrane type-2" evidence="10">
    <location>
        <begin position="68"/>
        <end position="291"/>
    </location>
</feature>
<evidence type="ECO:0000259" key="10">
    <source>
        <dbReference type="PROSITE" id="PS51012"/>
    </source>
</evidence>
<accession>A0A3N0DIJ2</accession>
<gene>
    <name evidence="11" type="ORF">EFL95_19075</name>
</gene>
<feature type="transmembrane region" description="Helical" evidence="9">
    <location>
        <begin position="211"/>
        <end position="233"/>
    </location>
</feature>
<dbReference type="InterPro" id="IPR013525">
    <property type="entry name" value="ABC2_TM"/>
</dbReference>
<feature type="transmembrane region" description="Helical" evidence="9">
    <location>
        <begin position="71"/>
        <end position="92"/>
    </location>
</feature>
<evidence type="ECO:0000256" key="5">
    <source>
        <dbReference type="ARBA" id="ARBA00022519"/>
    </source>
</evidence>
<reference evidence="11 12" key="1">
    <citation type="submission" date="2018-11" db="EMBL/GenBank/DDBJ databases">
        <authorList>
            <person name="Li F."/>
        </authorList>
    </citation>
    <scope>NUCLEOTIDE SEQUENCE [LARGE SCALE GENOMIC DNA]</scope>
    <source>
        <strain evidence="11 12">KIS18-7</strain>
    </source>
</reference>
<keyword evidence="3 9" id="KW-0813">Transport</keyword>
<dbReference type="GO" id="GO:0005886">
    <property type="term" value="C:plasma membrane"/>
    <property type="evidence" value="ECO:0007669"/>
    <property type="project" value="UniProtKB-SubCell"/>
</dbReference>
<dbReference type="GO" id="GO:0140359">
    <property type="term" value="F:ABC-type transporter activity"/>
    <property type="evidence" value="ECO:0007669"/>
    <property type="project" value="InterPro"/>
</dbReference>
<dbReference type="GO" id="GO:0015920">
    <property type="term" value="P:lipopolysaccharide transport"/>
    <property type="evidence" value="ECO:0007669"/>
    <property type="project" value="TreeGrafter"/>
</dbReference>
<dbReference type="OrthoDB" id="4186295at2"/>
<dbReference type="RefSeq" id="WP_123235696.1">
    <property type="nucleotide sequence ID" value="NZ_RJSG01000006.1"/>
</dbReference>
<dbReference type="Pfam" id="PF01061">
    <property type="entry name" value="ABC2_membrane"/>
    <property type="match status" value="1"/>
</dbReference>
<keyword evidence="8 9" id="KW-0472">Membrane</keyword>
<organism evidence="11 12">
    <name type="scientific">Nocardioides marmorisolisilvae</name>
    <dbReference type="NCBI Taxonomy" id="1542737"/>
    <lineage>
        <taxon>Bacteria</taxon>
        <taxon>Bacillati</taxon>
        <taxon>Actinomycetota</taxon>
        <taxon>Actinomycetes</taxon>
        <taxon>Propionibacteriales</taxon>
        <taxon>Nocardioidaceae</taxon>
        <taxon>Nocardioides</taxon>
    </lineage>
</organism>
<dbReference type="AlphaFoldDB" id="A0A3N0DIJ2"/>
<keyword evidence="5" id="KW-0997">Cell inner membrane</keyword>
<evidence type="ECO:0000313" key="11">
    <source>
        <dbReference type="EMBL" id="RNL75508.1"/>
    </source>
</evidence>
<dbReference type="Proteomes" id="UP000277094">
    <property type="component" value="Unassembled WGS sequence"/>
</dbReference>
<comment type="subcellular location">
    <subcellularLocation>
        <location evidence="1">Cell inner membrane</location>
        <topology evidence="1">Multi-pass membrane protein</topology>
    </subcellularLocation>
    <subcellularLocation>
        <location evidence="9">Cell membrane</location>
        <topology evidence="9">Multi-pass membrane protein</topology>
    </subcellularLocation>
</comment>
<comment type="similarity">
    <text evidence="2 9">Belongs to the ABC-2 integral membrane protein family.</text>
</comment>
<evidence type="ECO:0000256" key="4">
    <source>
        <dbReference type="ARBA" id="ARBA00022475"/>
    </source>
</evidence>
<feature type="transmembrane region" description="Helical" evidence="9">
    <location>
        <begin position="141"/>
        <end position="167"/>
    </location>
</feature>
<evidence type="ECO:0000256" key="9">
    <source>
        <dbReference type="RuleBase" id="RU361157"/>
    </source>
</evidence>
<comment type="caution">
    <text evidence="11">The sequence shown here is derived from an EMBL/GenBank/DDBJ whole genome shotgun (WGS) entry which is preliminary data.</text>
</comment>
<evidence type="ECO:0000256" key="1">
    <source>
        <dbReference type="ARBA" id="ARBA00004429"/>
    </source>
</evidence>
<evidence type="ECO:0000256" key="6">
    <source>
        <dbReference type="ARBA" id="ARBA00022692"/>
    </source>
</evidence>
<keyword evidence="4 9" id="KW-1003">Cell membrane</keyword>
<evidence type="ECO:0000256" key="3">
    <source>
        <dbReference type="ARBA" id="ARBA00022448"/>
    </source>
</evidence>
<evidence type="ECO:0000313" key="12">
    <source>
        <dbReference type="Proteomes" id="UP000277094"/>
    </source>
</evidence>
<dbReference type="InterPro" id="IPR047817">
    <property type="entry name" value="ABC2_TM_bact-type"/>
</dbReference>
<proteinExistence type="inferred from homology"/>
<name>A0A3N0DIJ2_9ACTN</name>
<keyword evidence="7 9" id="KW-1133">Transmembrane helix</keyword>
<dbReference type="PROSITE" id="PS51012">
    <property type="entry name" value="ABC_TM2"/>
    <property type="match status" value="1"/>
</dbReference>